<protein>
    <submittedName>
        <fullName evidence="1">Uncharacterized protein</fullName>
    </submittedName>
</protein>
<comment type="caution">
    <text evidence="1">The sequence shown here is derived from an EMBL/GenBank/DDBJ whole genome shotgun (WGS) entry which is preliminary data.</text>
</comment>
<sequence>MVSIPETVDDCGPNDGGILFKLSPEVRDEIYRYLVKGRFVIVVSPWTFAARFNATSDPIFDVDGADFAILRASKTFSPEAIEMLYTESTFEFWLDFDEFGPYTQHAKGVTDRMMKLKYHIVGLGGAFQTQWDSEGLSRSYLENMKDICESTIDHFTGTEITRHSMQIILHSTTELDNAFTSPLFQSLKRLGGFRGVRVEFRSSLPVLERNEPQIASDHMNEVMRAARAHLEPALGPATPGYFSSPGVFDFYGYLTFRPNQYLVKRIEAGGKEEE</sequence>
<evidence type="ECO:0000313" key="1">
    <source>
        <dbReference type="EMBL" id="CAF9909898.1"/>
    </source>
</evidence>
<proteinExistence type="predicted"/>
<dbReference type="EMBL" id="CAJPDR010000039">
    <property type="protein sequence ID" value="CAF9909898.1"/>
    <property type="molecule type" value="Genomic_DNA"/>
</dbReference>
<reference evidence="1" key="1">
    <citation type="submission" date="2021-03" db="EMBL/GenBank/DDBJ databases">
        <authorList>
            <person name="Tagirdzhanova G."/>
        </authorList>
    </citation>
    <scope>NUCLEOTIDE SEQUENCE</scope>
</reference>
<name>A0A8H3ET17_9LECA</name>
<keyword evidence="2" id="KW-1185">Reference proteome</keyword>
<dbReference type="OrthoDB" id="62952at2759"/>
<organism evidence="1 2">
    <name type="scientific">Alectoria fallacina</name>
    <dbReference type="NCBI Taxonomy" id="1903189"/>
    <lineage>
        <taxon>Eukaryota</taxon>
        <taxon>Fungi</taxon>
        <taxon>Dikarya</taxon>
        <taxon>Ascomycota</taxon>
        <taxon>Pezizomycotina</taxon>
        <taxon>Lecanoromycetes</taxon>
        <taxon>OSLEUM clade</taxon>
        <taxon>Lecanoromycetidae</taxon>
        <taxon>Lecanorales</taxon>
        <taxon>Lecanorineae</taxon>
        <taxon>Parmeliaceae</taxon>
        <taxon>Alectoria</taxon>
    </lineage>
</organism>
<dbReference type="AlphaFoldDB" id="A0A8H3ET17"/>
<gene>
    <name evidence="1" type="ORF">ALECFALPRED_006103</name>
</gene>
<evidence type="ECO:0000313" key="2">
    <source>
        <dbReference type="Proteomes" id="UP000664203"/>
    </source>
</evidence>
<dbReference type="Proteomes" id="UP000664203">
    <property type="component" value="Unassembled WGS sequence"/>
</dbReference>
<accession>A0A8H3ET17</accession>